<dbReference type="Proteomes" id="UP000199307">
    <property type="component" value="Unassembled WGS sequence"/>
</dbReference>
<feature type="transmembrane region" description="Helical" evidence="1">
    <location>
        <begin position="47"/>
        <end position="69"/>
    </location>
</feature>
<keyword evidence="3" id="KW-1185">Reference proteome</keyword>
<name>A0ABY0LK00_9FLAO</name>
<evidence type="ECO:0000313" key="3">
    <source>
        <dbReference type="Proteomes" id="UP000199307"/>
    </source>
</evidence>
<dbReference type="EMBL" id="FMVC01000002">
    <property type="protein sequence ID" value="SCY25306.1"/>
    <property type="molecule type" value="Genomic_DNA"/>
</dbReference>
<protein>
    <submittedName>
        <fullName evidence="2">Uncharacterized protein</fullName>
    </submittedName>
</protein>
<comment type="caution">
    <text evidence="2">The sequence shown here is derived from an EMBL/GenBank/DDBJ whole genome shotgun (WGS) entry which is preliminary data.</text>
</comment>
<evidence type="ECO:0000256" key="1">
    <source>
        <dbReference type="SAM" id="Phobius"/>
    </source>
</evidence>
<evidence type="ECO:0000313" key="2">
    <source>
        <dbReference type="EMBL" id="SCY25306.1"/>
    </source>
</evidence>
<keyword evidence="1" id="KW-0812">Transmembrane</keyword>
<keyword evidence="1" id="KW-1133">Transmembrane helix</keyword>
<sequence>MTEIITIKNKPNCFIAIFLPFGLLILILIMFIILPITSAENTYLLSILHYIILLIPFLGFFIIFLNIWLWNTFGKVILEISVEKIKVTNKNRLFSKPKEYQVSEIEKISILNLGIERTKYCVRLNYLFSKSHYSIVIQKSSKTIRIIDWLTIENANNILEKINRIVNEK</sequence>
<feature type="transmembrane region" description="Helical" evidence="1">
    <location>
        <begin position="12"/>
        <end position="35"/>
    </location>
</feature>
<accession>A0ABY0LK00</accession>
<keyword evidence="1" id="KW-0472">Membrane</keyword>
<organism evidence="2 3">
    <name type="scientific">Flavobacterium anhuiense</name>
    <dbReference type="NCBI Taxonomy" id="459526"/>
    <lineage>
        <taxon>Bacteria</taxon>
        <taxon>Pseudomonadati</taxon>
        <taxon>Bacteroidota</taxon>
        <taxon>Flavobacteriia</taxon>
        <taxon>Flavobacteriales</taxon>
        <taxon>Flavobacteriaceae</taxon>
        <taxon>Flavobacterium</taxon>
    </lineage>
</organism>
<reference evidence="2 3" key="1">
    <citation type="submission" date="2016-10" db="EMBL/GenBank/DDBJ databases">
        <authorList>
            <person name="Varghese N."/>
            <person name="Submissions S."/>
        </authorList>
    </citation>
    <scope>NUCLEOTIDE SEQUENCE [LARGE SCALE GENOMIC DNA]</scope>
    <source>
        <strain evidence="2 3">CGMCC 1.6859</strain>
    </source>
</reference>
<gene>
    <name evidence="2" type="ORF">SAMN02927916_1621</name>
</gene>
<proteinExistence type="predicted"/>
<dbReference type="RefSeq" id="WP_091130772.1">
    <property type="nucleotide sequence ID" value="NZ_FMVC01000002.1"/>
</dbReference>